<evidence type="ECO:0000313" key="7">
    <source>
        <dbReference type="EMBL" id="MQY10039.1"/>
    </source>
</evidence>
<keyword evidence="5" id="KW-0717">Septation</keyword>
<comment type="similarity">
    <text evidence="2">Belongs to the SsgA family.</text>
</comment>
<sequence>MPDVYAWRPVMAHFRYDPVTPLIVTVEFVVEDGPCVVWRIGRDLLYQGLFSLSGLEDVQVWPTDLERRETAFLQLTSRSTAALFELRILPLERWLERTYQVVPAGTETDGLGWEAFVAEVLDVAPDCRRGEPGRA</sequence>
<dbReference type="GO" id="GO:0000917">
    <property type="term" value="P:division septum assembly"/>
    <property type="evidence" value="ECO:0007669"/>
    <property type="project" value="UniProtKB-KW"/>
</dbReference>
<dbReference type="RefSeq" id="WP_153449416.1">
    <property type="nucleotide sequence ID" value="NZ_WEGJ01000001.1"/>
</dbReference>
<gene>
    <name evidence="7" type="primary">ssgB_1</name>
    <name evidence="7" type="ORF">SRB5_01430</name>
</gene>
<dbReference type="Proteomes" id="UP000466345">
    <property type="component" value="Unassembled WGS sequence"/>
</dbReference>
<dbReference type="OrthoDB" id="4186410at2"/>
<dbReference type="Pfam" id="PF04686">
    <property type="entry name" value="SsgA"/>
    <property type="match status" value="1"/>
</dbReference>
<evidence type="ECO:0000256" key="4">
    <source>
        <dbReference type="ARBA" id="ARBA00022969"/>
    </source>
</evidence>
<evidence type="ECO:0000256" key="6">
    <source>
        <dbReference type="ARBA" id="ARBA00023306"/>
    </source>
</evidence>
<organism evidence="7 8">
    <name type="scientific">Streptomyces smaragdinus</name>
    <dbReference type="NCBI Taxonomy" id="2585196"/>
    <lineage>
        <taxon>Bacteria</taxon>
        <taxon>Bacillati</taxon>
        <taxon>Actinomycetota</taxon>
        <taxon>Actinomycetes</taxon>
        <taxon>Kitasatosporales</taxon>
        <taxon>Streptomycetaceae</taxon>
        <taxon>Streptomyces</taxon>
    </lineage>
</organism>
<dbReference type="InterPro" id="IPR038658">
    <property type="entry name" value="SsgB_sf"/>
</dbReference>
<reference evidence="7 8" key="1">
    <citation type="submission" date="2019-10" db="EMBL/GenBank/DDBJ databases">
        <title>Streptomyces smaragdinus sp. nov. and Streptomyces fabii sp. nov., isolated from the gut of fungus growing-termite Macrotermes natalensis.</title>
        <authorList>
            <person name="Schwitalla J."/>
            <person name="Benndorf R."/>
            <person name="Martin K."/>
            <person name="De Beer W."/>
            <person name="Kaster A.-K."/>
            <person name="Vollmers J."/>
            <person name="Poulsen M."/>
            <person name="Beemelmanns C."/>
        </authorList>
    </citation>
    <scope>NUCLEOTIDE SEQUENCE [LARGE SCALE GENOMIC DNA]</scope>
    <source>
        <strain evidence="7 8">RB5</strain>
    </source>
</reference>
<evidence type="ECO:0000313" key="8">
    <source>
        <dbReference type="Proteomes" id="UP000466345"/>
    </source>
</evidence>
<comment type="caution">
    <text evidence="7">The sequence shown here is derived from an EMBL/GenBank/DDBJ whole genome shotgun (WGS) entry which is preliminary data.</text>
</comment>
<evidence type="ECO:0000256" key="5">
    <source>
        <dbReference type="ARBA" id="ARBA00023210"/>
    </source>
</evidence>
<dbReference type="GO" id="GO:0030435">
    <property type="term" value="P:sporulation resulting in formation of a cellular spore"/>
    <property type="evidence" value="ECO:0007669"/>
    <property type="project" value="UniProtKB-KW"/>
</dbReference>
<dbReference type="InterPro" id="IPR006776">
    <property type="entry name" value="SsgB"/>
</dbReference>
<keyword evidence="4" id="KW-0749">Sporulation</keyword>
<dbReference type="GO" id="GO:0030428">
    <property type="term" value="C:cell septum"/>
    <property type="evidence" value="ECO:0007669"/>
    <property type="project" value="UniProtKB-SubCell"/>
</dbReference>
<evidence type="ECO:0000256" key="1">
    <source>
        <dbReference type="ARBA" id="ARBA00004431"/>
    </source>
</evidence>
<evidence type="ECO:0000256" key="2">
    <source>
        <dbReference type="ARBA" id="ARBA00009323"/>
    </source>
</evidence>
<dbReference type="Gene3D" id="2.30.31.20">
    <property type="entry name" value="Sporulation-specific cell division protein SsgB"/>
    <property type="match status" value="1"/>
</dbReference>
<accession>A0A7K0C9B2</accession>
<keyword evidence="3 7" id="KW-0132">Cell division</keyword>
<evidence type="ECO:0000256" key="3">
    <source>
        <dbReference type="ARBA" id="ARBA00022618"/>
    </source>
</evidence>
<dbReference type="EMBL" id="WEGJ01000001">
    <property type="protein sequence ID" value="MQY10039.1"/>
    <property type="molecule type" value="Genomic_DNA"/>
</dbReference>
<comment type="subcellular location">
    <subcellularLocation>
        <location evidence="1">Cell septum</location>
    </subcellularLocation>
</comment>
<dbReference type="AlphaFoldDB" id="A0A7K0C9B2"/>
<keyword evidence="8" id="KW-1185">Reference proteome</keyword>
<keyword evidence="6" id="KW-0131">Cell cycle</keyword>
<protein>
    <submittedName>
        <fullName evidence="7">Sporulation-specific cell division protein SsgB</fullName>
    </submittedName>
</protein>
<name>A0A7K0C9B2_9ACTN</name>
<proteinExistence type="inferred from homology"/>